<name>A0AAV7PUF5_PLEWA</name>
<organism evidence="3 4">
    <name type="scientific">Pleurodeles waltl</name>
    <name type="common">Iberian ribbed newt</name>
    <dbReference type="NCBI Taxonomy" id="8319"/>
    <lineage>
        <taxon>Eukaryota</taxon>
        <taxon>Metazoa</taxon>
        <taxon>Chordata</taxon>
        <taxon>Craniata</taxon>
        <taxon>Vertebrata</taxon>
        <taxon>Euteleostomi</taxon>
        <taxon>Amphibia</taxon>
        <taxon>Batrachia</taxon>
        <taxon>Caudata</taxon>
        <taxon>Salamandroidea</taxon>
        <taxon>Salamandridae</taxon>
        <taxon>Pleurodelinae</taxon>
        <taxon>Pleurodeles</taxon>
    </lineage>
</organism>
<protein>
    <submittedName>
        <fullName evidence="3">Uncharacterized protein</fullName>
    </submittedName>
</protein>
<reference evidence="3" key="1">
    <citation type="journal article" date="2022" name="bioRxiv">
        <title>Sequencing and chromosome-scale assembly of the giantPleurodeles waltlgenome.</title>
        <authorList>
            <person name="Brown T."/>
            <person name="Elewa A."/>
            <person name="Iarovenko S."/>
            <person name="Subramanian E."/>
            <person name="Araus A.J."/>
            <person name="Petzold A."/>
            <person name="Susuki M."/>
            <person name="Suzuki K.-i.T."/>
            <person name="Hayashi T."/>
            <person name="Toyoda A."/>
            <person name="Oliveira C."/>
            <person name="Osipova E."/>
            <person name="Leigh N.D."/>
            <person name="Simon A."/>
            <person name="Yun M.H."/>
        </authorList>
    </citation>
    <scope>NUCLEOTIDE SEQUENCE</scope>
    <source>
        <strain evidence="3">20211129_DDA</strain>
        <tissue evidence="3">Liver</tissue>
    </source>
</reference>
<dbReference type="AlphaFoldDB" id="A0AAV7PUF5"/>
<proteinExistence type="predicted"/>
<evidence type="ECO:0000313" key="4">
    <source>
        <dbReference type="Proteomes" id="UP001066276"/>
    </source>
</evidence>
<evidence type="ECO:0000256" key="1">
    <source>
        <dbReference type="SAM" id="Coils"/>
    </source>
</evidence>
<dbReference type="Proteomes" id="UP001066276">
    <property type="component" value="Chromosome 7"/>
</dbReference>
<evidence type="ECO:0000313" key="3">
    <source>
        <dbReference type="EMBL" id="KAJ1131946.1"/>
    </source>
</evidence>
<comment type="caution">
    <text evidence="3">The sequence shown here is derived from an EMBL/GenBank/DDBJ whole genome shotgun (WGS) entry which is preliminary data.</text>
</comment>
<dbReference type="EMBL" id="JANPWB010000011">
    <property type="protein sequence ID" value="KAJ1131946.1"/>
    <property type="molecule type" value="Genomic_DNA"/>
</dbReference>
<accession>A0AAV7PUF5</accession>
<sequence>MADSKLHEHKEVRGGLKDTKPAQKRYKQDHQDPDSPIKSKSENSATLDLIMQKLDMLHVLAQSTKSTMETAQSDLASLKQEMIQLGGRISEIKSWVNLLEDHKHNSSKTASTTIARLARLERNITELKVRNRRGNFRIFGLPEGSENQALSCEPSLKMDPHVLNISLYKDFEIT</sequence>
<evidence type="ECO:0000256" key="2">
    <source>
        <dbReference type="SAM" id="MobiDB-lite"/>
    </source>
</evidence>
<feature type="coiled-coil region" evidence="1">
    <location>
        <begin position="61"/>
        <end position="130"/>
    </location>
</feature>
<gene>
    <name evidence="3" type="ORF">NDU88_010276</name>
</gene>
<feature type="region of interest" description="Disordered" evidence="2">
    <location>
        <begin position="1"/>
        <end position="41"/>
    </location>
</feature>
<keyword evidence="4" id="KW-1185">Reference proteome</keyword>
<keyword evidence="1" id="KW-0175">Coiled coil</keyword>